<evidence type="ECO:0000313" key="2">
    <source>
        <dbReference type="Proteomes" id="UP000002495"/>
    </source>
</evidence>
<dbReference type="KEGG" id="hhe:HH_0278"/>
<proteinExistence type="predicted"/>
<evidence type="ECO:0008006" key="3">
    <source>
        <dbReference type="Google" id="ProtNLM"/>
    </source>
</evidence>
<name>Q7VJG5_HELHP</name>
<sequence>MALLSIPFRKEKLQNRIMNLKKLKFKKYDTSNREYFYNAGKKVRFSNIDKVDIVLSLLHNLRNRCYHWENIKKWHYENNARFPRLTTKIKDTLIGISPTQTEIFLKDILESFNTKLTKYCEI</sequence>
<dbReference type="eggNOG" id="ENOG50309ZT">
    <property type="taxonomic scope" value="Bacteria"/>
</dbReference>
<keyword evidence="2" id="KW-1185">Reference proteome</keyword>
<organism evidence="1 2">
    <name type="scientific">Helicobacter hepaticus (strain ATCC 51449 / 3B1)</name>
    <dbReference type="NCBI Taxonomy" id="235279"/>
    <lineage>
        <taxon>Bacteria</taxon>
        <taxon>Pseudomonadati</taxon>
        <taxon>Campylobacterota</taxon>
        <taxon>Epsilonproteobacteria</taxon>
        <taxon>Campylobacterales</taxon>
        <taxon>Helicobacteraceae</taxon>
        <taxon>Helicobacter</taxon>
    </lineage>
</organism>
<dbReference type="Proteomes" id="UP000002495">
    <property type="component" value="Chromosome"/>
</dbReference>
<protein>
    <recommendedName>
        <fullName evidence="3">CAAX protease</fullName>
    </recommendedName>
</protein>
<dbReference type="RefSeq" id="WP_011115122.1">
    <property type="nucleotide sequence ID" value="NC_004917.1"/>
</dbReference>
<dbReference type="HOGENOM" id="CLU_107483_1_1_7"/>
<gene>
    <name evidence="1" type="ordered locus">HH_0278</name>
</gene>
<dbReference type="EMBL" id="AE017125">
    <property type="protein sequence ID" value="AAP76875.1"/>
    <property type="molecule type" value="Genomic_DNA"/>
</dbReference>
<dbReference type="AlphaFoldDB" id="Q7VJG5"/>
<evidence type="ECO:0000313" key="1">
    <source>
        <dbReference type="EMBL" id="AAP76875.1"/>
    </source>
</evidence>
<accession>Q7VJG5</accession>
<reference evidence="1 2" key="1">
    <citation type="journal article" date="2003" name="Proc. Natl. Acad. Sci. U.S.A.">
        <title>The complete genome sequence of the carcinogenic bacterium Helicobacter hepaticus.</title>
        <authorList>
            <person name="Suerbaum S."/>
            <person name="Josenhans C."/>
            <person name="Sterzenbach T."/>
            <person name="Drescher B."/>
            <person name="Brandt P."/>
            <person name="Bell M."/>
            <person name="Droege M."/>
            <person name="Fartmann B."/>
            <person name="Fischer H.-P."/>
            <person name="Ge Z."/>
            <person name="Hoerster A."/>
            <person name="Holland R."/>
            <person name="Klein K."/>
            <person name="Koenig J."/>
            <person name="Macko L."/>
            <person name="Mendz G.L."/>
            <person name="Nyakatura G."/>
            <person name="Schauer D.B."/>
            <person name="Shen Z."/>
            <person name="Weber J."/>
            <person name="Frosch M."/>
            <person name="Fox J.G."/>
        </authorList>
    </citation>
    <scope>NUCLEOTIDE SEQUENCE [LARGE SCALE GENOMIC DNA]</scope>
    <source>
        <strain evidence="2">ATCC 51449 / 3B1</strain>
    </source>
</reference>